<dbReference type="SUPFAM" id="SSF47781">
    <property type="entry name" value="RuvA domain 2-like"/>
    <property type="match status" value="1"/>
</dbReference>
<dbReference type="Proteomes" id="UP000037784">
    <property type="component" value="Unassembled WGS sequence"/>
</dbReference>
<feature type="compositionally biased region" description="Low complexity" evidence="1">
    <location>
        <begin position="116"/>
        <end position="132"/>
    </location>
</feature>
<dbReference type="GO" id="GO:0006281">
    <property type="term" value="P:DNA repair"/>
    <property type="evidence" value="ECO:0007669"/>
    <property type="project" value="InterPro"/>
</dbReference>
<dbReference type="InterPro" id="IPR019554">
    <property type="entry name" value="Soluble_ligand-bd"/>
</dbReference>
<dbReference type="NCBIfam" id="TIGR00426">
    <property type="entry name" value="competence protein ComEA helix-hairpin-helix repeat region"/>
    <property type="match status" value="1"/>
</dbReference>
<dbReference type="SMART" id="SM00278">
    <property type="entry name" value="HhH1"/>
    <property type="match status" value="2"/>
</dbReference>
<organism evidence="3 4">
    <name type="scientific">Ardenticatena maritima</name>
    <dbReference type="NCBI Taxonomy" id="872965"/>
    <lineage>
        <taxon>Bacteria</taxon>
        <taxon>Bacillati</taxon>
        <taxon>Chloroflexota</taxon>
        <taxon>Ardenticatenia</taxon>
        <taxon>Ardenticatenales</taxon>
        <taxon>Ardenticatenaceae</taxon>
        <taxon>Ardenticatena</taxon>
    </lineage>
</organism>
<feature type="region of interest" description="Disordered" evidence="1">
    <location>
        <begin position="113"/>
        <end position="132"/>
    </location>
</feature>
<comment type="caution">
    <text evidence="3">The sequence shown here is derived from an EMBL/GenBank/DDBJ whole genome shotgun (WGS) entry which is preliminary data.</text>
</comment>
<evidence type="ECO:0000313" key="3">
    <source>
        <dbReference type="EMBL" id="GAP63645.1"/>
    </source>
</evidence>
<dbReference type="InterPro" id="IPR004509">
    <property type="entry name" value="Competence_ComEA_HhH"/>
</dbReference>
<dbReference type="Pfam" id="PF10531">
    <property type="entry name" value="SLBB"/>
    <property type="match status" value="1"/>
</dbReference>
<dbReference type="InterPro" id="IPR010994">
    <property type="entry name" value="RuvA_2-like"/>
</dbReference>
<dbReference type="InterPro" id="IPR051675">
    <property type="entry name" value="Endo/Exo/Phosphatase_dom_1"/>
</dbReference>
<reference evidence="4" key="2">
    <citation type="submission" date="2015-08" db="EMBL/GenBank/DDBJ databases">
        <title>Draft Genome Sequence of a Heterotrophic Facultative Anaerobic Bacterium Ardenticatena maritima Strain 110S.</title>
        <authorList>
            <person name="Kawaichi S."/>
            <person name="Yoshida T."/>
            <person name="Sako Y."/>
            <person name="Nakamura R."/>
        </authorList>
    </citation>
    <scope>NUCLEOTIDE SEQUENCE [LARGE SCALE GENOMIC DNA]</scope>
    <source>
        <strain evidence="4">110S</strain>
    </source>
</reference>
<protein>
    <submittedName>
        <fullName evidence="3">Competence protein ComEA</fullName>
    </submittedName>
</protein>
<name>A0A0M8K808_9CHLR</name>
<evidence type="ECO:0000313" key="4">
    <source>
        <dbReference type="Proteomes" id="UP000037784"/>
    </source>
</evidence>
<dbReference type="OrthoDB" id="9790239at2"/>
<dbReference type="AlphaFoldDB" id="A0A0M8K808"/>
<reference evidence="3 4" key="1">
    <citation type="journal article" date="2015" name="Genome Announc.">
        <title>Draft Genome Sequence of a Heterotrophic Facultative Anaerobic Thermophilic Bacterium, Ardenticatena maritima Strain 110ST.</title>
        <authorList>
            <person name="Kawaichi S."/>
            <person name="Yoshida T."/>
            <person name="Sako Y."/>
            <person name="Nakamura R."/>
        </authorList>
    </citation>
    <scope>NUCLEOTIDE SEQUENCE [LARGE SCALE GENOMIC DNA]</scope>
    <source>
        <strain evidence="3 4">110S</strain>
    </source>
</reference>
<dbReference type="GO" id="GO:0015627">
    <property type="term" value="C:type II protein secretion system complex"/>
    <property type="evidence" value="ECO:0007669"/>
    <property type="project" value="TreeGrafter"/>
</dbReference>
<sequence>MANRWSLWRAMLVVLLLSTGVNGWLLWWTTRTSGEPLSLIEPTPAPTPTLAPLTVYVSGAVHAPGLYTVPPNSRIADAIAAAGDFSSDAVPEAINLALPLADGMHIHVPAQGEADAPPVVSSGSGAPSGQASAASGLVNINTATVAELDTLPGIGPSIAQRIIDYREQNGAFQTVDELKNVKGIGDKTFAEIAPLVTVGP</sequence>
<dbReference type="PANTHER" id="PTHR21180:SF32">
    <property type="entry name" value="ENDONUCLEASE_EXONUCLEASE_PHOSPHATASE FAMILY DOMAIN-CONTAINING PROTEIN 1"/>
    <property type="match status" value="1"/>
</dbReference>
<keyword evidence="4" id="KW-1185">Reference proteome</keyword>
<dbReference type="RefSeq" id="WP_054493453.1">
    <property type="nucleotide sequence ID" value="NZ_BBZA01000179.1"/>
</dbReference>
<gene>
    <name evidence="3" type="primary">comEA</name>
    <name evidence="3" type="ORF">ARMA_2068</name>
</gene>
<dbReference type="Pfam" id="PF12836">
    <property type="entry name" value="HHH_3"/>
    <property type="match status" value="1"/>
</dbReference>
<dbReference type="Gene3D" id="3.10.560.10">
    <property type="entry name" value="Outer membrane lipoprotein wza domain like"/>
    <property type="match status" value="1"/>
</dbReference>
<dbReference type="FunCoup" id="A0A0M8K808">
    <property type="interactions" value="17"/>
</dbReference>
<dbReference type="STRING" id="872965.SE16_10775"/>
<dbReference type="PANTHER" id="PTHR21180">
    <property type="entry name" value="ENDONUCLEASE/EXONUCLEASE/PHOSPHATASE FAMILY DOMAIN-CONTAINING PROTEIN 1"/>
    <property type="match status" value="1"/>
</dbReference>
<proteinExistence type="predicted"/>
<evidence type="ECO:0000259" key="2">
    <source>
        <dbReference type="SMART" id="SM00278"/>
    </source>
</evidence>
<dbReference type="InterPro" id="IPR003583">
    <property type="entry name" value="Hlx-hairpin-Hlx_DNA-bd_motif"/>
</dbReference>
<dbReference type="GO" id="GO:0003677">
    <property type="term" value="F:DNA binding"/>
    <property type="evidence" value="ECO:0007669"/>
    <property type="project" value="InterPro"/>
</dbReference>
<dbReference type="GO" id="GO:0015628">
    <property type="term" value="P:protein secretion by the type II secretion system"/>
    <property type="evidence" value="ECO:0007669"/>
    <property type="project" value="TreeGrafter"/>
</dbReference>
<evidence type="ECO:0000256" key="1">
    <source>
        <dbReference type="SAM" id="MobiDB-lite"/>
    </source>
</evidence>
<feature type="domain" description="Helix-hairpin-helix DNA-binding motif class 1" evidence="2">
    <location>
        <begin position="146"/>
        <end position="165"/>
    </location>
</feature>
<accession>A0A0M8K808</accession>
<dbReference type="EMBL" id="BBZA01000179">
    <property type="protein sequence ID" value="GAP63645.1"/>
    <property type="molecule type" value="Genomic_DNA"/>
</dbReference>
<dbReference type="Gene3D" id="1.10.150.320">
    <property type="entry name" value="Photosystem II 12 kDa extrinsic protein"/>
    <property type="match status" value="1"/>
</dbReference>
<feature type="domain" description="Helix-hairpin-helix DNA-binding motif class 1" evidence="2">
    <location>
        <begin position="176"/>
        <end position="195"/>
    </location>
</feature>
<dbReference type="InParanoid" id="A0A0M8K808"/>